<dbReference type="InterPro" id="IPR029058">
    <property type="entry name" value="AB_hydrolase_fold"/>
</dbReference>
<dbReference type="Pfam" id="PF20434">
    <property type="entry name" value="BD-FAE"/>
    <property type="match status" value="1"/>
</dbReference>
<reference evidence="3 4" key="1">
    <citation type="submission" date="2023-10" db="EMBL/GenBank/DDBJ databases">
        <title>Development of a sustainable strategy for remediation of hydrocarbon-contaminated territories based on the waste exchange concept.</title>
        <authorList>
            <person name="Krivoruchko A."/>
        </authorList>
    </citation>
    <scope>NUCLEOTIDE SEQUENCE [LARGE SCALE GENOMIC DNA]</scope>
    <source>
        <strain evidence="3 4">IEGM 1327</strain>
    </source>
</reference>
<keyword evidence="4" id="KW-1185">Reference proteome</keyword>
<organism evidence="3 4">
    <name type="scientific">Rhodococcus cerastii</name>
    <dbReference type="NCBI Taxonomy" id="908616"/>
    <lineage>
        <taxon>Bacteria</taxon>
        <taxon>Bacillati</taxon>
        <taxon>Actinomycetota</taxon>
        <taxon>Actinomycetes</taxon>
        <taxon>Mycobacteriales</taxon>
        <taxon>Nocardiaceae</taxon>
        <taxon>Rhodococcus</taxon>
    </lineage>
</organism>
<comment type="caution">
    <text evidence="3">The sequence shown here is derived from an EMBL/GenBank/DDBJ whole genome shotgun (WGS) entry which is preliminary data.</text>
</comment>
<name>A0ABU4D6C5_9NOCA</name>
<protein>
    <submittedName>
        <fullName evidence="3">Alpha/beta hydrolase</fullName>
    </submittedName>
</protein>
<gene>
    <name evidence="3" type="ORF">R3P93_22030</name>
</gene>
<dbReference type="EMBL" id="JAWLKF010000017">
    <property type="protein sequence ID" value="MDV6305253.1"/>
    <property type="molecule type" value="Genomic_DNA"/>
</dbReference>
<evidence type="ECO:0000313" key="3">
    <source>
        <dbReference type="EMBL" id="MDV6305253.1"/>
    </source>
</evidence>
<dbReference type="GO" id="GO:0016787">
    <property type="term" value="F:hydrolase activity"/>
    <property type="evidence" value="ECO:0007669"/>
    <property type="project" value="UniProtKB-KW"/>
</dbReference>
<evidence type="ECO:0000313" key="4">
    <source>
        <dbReference type="Proteomes" id="UP001186104"/>
    </source>
</evidence>
<feature type="domain" description="BD-FAE-like" evidence="2">
    <location>
        <begin position="132"/>
        <end position="229"/>
    </location>
</feature>
<dbReference type="PANTHER" id="PTHR48081:SF33">
    <property type="entry name" value="KYNURENINE FORMAMIDASE"/>
    <property type="match status" value="1"/>
</dbReference>
<dbReference type="Gene3D" id="3.40.50.1820">
    <property type="entry name" value="alpha/beta hydrolase"/>
    <property type="match status" value="1"/>
</dbReference>
<dbReference type="SUPFAM" id="SSF53474">
    <property type="entry name" value="alpha/beta-Hydrolases"/>
    <property type="match status" value="1"/>
</dbReference>
<keyword evidence="1 3" id="KW-0378">Hydrolase</keyword>
<dbReference type="Proteomes" id="UP001186104">
    <property type="component" value="Unassembled WGS sequence"/>
</dbReference>
<proteinExistence type="predicted"/>
<dbReference type="InterPro" id="IPR049492">
    <property type="entry name" value="BD-FAE-like_dom"/>
</dbReference>
<evidence type="ECO:0000259" key="2">
    <source>
        <dbReference type="Pfam" id="PF20434"/>
    </source>
</evidence>
<evidence type="ECO:0000256" key="1">
    <source>
        <dbReference type="ARBA" id="ARBA00022801"/>
    </source>
</evidence>
<accession>A0ABU4D6C5</accession>
<sequence length="360" mass="38006">MTHPSTHLDIVAAPGVFADLATAQELVARALSARGLTGGMVDIASGFDEAIVVPGDGIPVDISPHSSGVVRVDLGQCTPDRSPGIRTHIRGRGLDGLRFAIDSVYFHRFYPGTILHYGDHPEQRVEQRLPEGDGPFPVAVLIHGGYWRSRWEFDLMDAMAVDLTGRGYATWNVEYRRPDEHGWDAMTGDVASALAALETAPGSLDLSRTVLMGHSAGGQLALRLAADSAGKAVTPALAVSLAGVLDLKVGDERWLGEGAVSNAIGARFAGAQETYEASSPIARLPLGVPHLVVCAVSDDPNLLEISRAYYAAASAGSDSVGSVEGPGGHFAVIDPAAEIYQDMVREVDARIRGTRDHASE</sequence>
<dbReference type="InterPro" id="IPR050300">
    <property type="entry name" value="GDXG_lipolytic_enzyme"/>
</dbReference>
<dbReference type="PANTHER" id="PTHR48081">
    <property type="entry name" value="AB HYDROLASE SUPERFAMILY PROTEIN C4A8.06C"/>
    <property type="match status" value="1"/>
</dbReference>
<dbReference type="RefSeq" id="WP_082898557.1">
    <property type="nucleotide sequence ID" value="NZ_JAWLKF010000017.1"/>
</dbReference>